<name>E0VJ79_PEDHC</name>
<dbReference type="InterPro" id="IPR019183">
    <property type="entry name" value="NAA25_NatB_aux_su"/>
</dbReference>
<evidence type="ECO:0000256" key="2">
    <source>
        <dbReference type="ARBA" id="ARBA00022803"/>
    </source>
</evidence>
<reference evidence="6" key="3">
    <citation type="submission" date="2020-05" db="UniProtKB">
        <authorList>
            <consortium name="EnsemblMetazoa"/>
        </authorList>
    </citation>
    <scope>IDENTIFICATION</scope>
    <source>
        <strain evidence="6">USDA</strain>
    </source>
</reference>
<evidence type="ECO:0000256" key="1">
    <source>
        <dbReference type="ARBA" id="ARBA00006298"/>
    </source>
</evidence>
<proteinExistence type="inferred from homology"/>
<dbReference type="HOGENOM" id="CLU_008075_0_0_1"/>
<dbReference type="InParanoid" id="E0VJ79"/>
<dbReference type="Pfam" id="PF09797">
    <property type="entry name" value="NatB_MDM20"/>
    <property type="match status" value="1"/>
</dbReference>
<protein>
    <recommendedName>
        <fullName evidence="3">N-terminal acetyltransferase B complex subunit MDM20 homolog</fullName>
    </recommendedName>
</protein>
<evidence type="ECO:0000313" key="5">
    <source>
        <dbReference type="EMBL" id="EEB13435.1"/>
    </source>
</evidence>
<dbReference type="EnsemblMetazoa" id="PHUM239890-RA">
    <property type="protein sequence ID" value="PHUM239890-PA"/>
    <property type="gene ID" value="PHUM239890"/>
</dbReference>
<comment type="similarity">
    <text evidence="1">Belongs to the MDM20/NAA25 family.</text>
</comment>
<dbReference type="SUPFAM" id="SSF48452">
    <property type="entry name" value="TPR-like"/>
    <property type="match status" value="1"/>
</dbReference>
<dbReference type="eggNOG" id="KOG2053">
    <property type="taxonomic scope" value="Eukaryota"/>
</dbReference>
<accession>E0VJ79</accession>
<evidence type="ECO:0000313" key="7">
    <source>
        <dbReference type="Proteomes" id="UP000009046"/>
    </source>
</evidence>
<dbReference type="RefSeq" id="XP_002426173.1">
    <property type="nucleotide sequence ID" value="XM_002426128.1"/>
</dbReference>
<evidence type="ECO:0000256" key="3">
    <source>
        <dbReference type="ARBA" id="ARBA00029872"/>
    </source>
</evidence>
<dbReference type="OrthoDB" id="1874341at2759"/>
<dbReference type="VEuPathDB" id="VectorBase:PHUM239890"/>
<dbReference type="EMBL" id="DS235221">
    <property type="protein sequence ID" value="EEB13435.1"/>
    <property type="molecule type" value="Genomic_DNA"/>
</dbReference>
<feature type="coiled-coil region" evidence="4">
    <location>
        <begin position="846"/>
        <end position="895"/>
    </location>
</feature>
<dbReference type="EMBL" id="AAZO01002782">
    <property type="status" value="NOT_ANNOTATED_CDS"/>
    <property type="molecule type" value="Genomic_DNA"/>
</dbReference>
<keyword evidence="4" id="KW-0175">Coiled coil</keyword>
<dbReference type="OMA" id="WKRREHQ"/>
<dbReference type="KEGG" id="phu:Phum_PHUM239890"/>
<evidence type="ECO:0000256" key="4">
    <source>
        <dbReference type="SAM" id="Coils"/>
    </source>
</evidence>
<reference evidence="5" key="1">
    <citation type="submission" date="2007-04" db="EMBL/GenBank/DDBJ databases">
        <title>Annotation of Pediculus humanus corporis strain USDA.</title>
        <authorList>
            <person name="Kirkness E."/>
            <person name="Hannick L."/>
            <person name="Hass B."/>
            <person name="Bruggner R."/>
            <person name="Lawson D."/>
            <person name="Bidwell S."/>
            <person name="Joardar V."/>
            <person name="Caler E."/>
            <person name="Walenz B."/>
            <person name="Inman J."/>
            <person name="Schobel S."/>
            <person name="Galinsky K."/>
            <person name="Amedeo P."/>
            <person name="Strausberg R."/>
        </authorList>
    </citation>
    <scope>NUCLEOTIDE SEQUENCE</scope>
    <source>
        <strain evidence="5">USDA</strain>
    </source>
</reference>
<keyword evidence="2" id="KW-0802">TPR repeat</keyword>
<dbReference type="AlphaFoldDB" id="E0VJ79"/>
<dbReference type="PANTHER" id="PTHR22767">
    <property type="entry name" value="N-TERMINAL ACETYLTRANSFERASE-RELATED"/>
    <property type="match status" value="1"/>
</dbReference>
<reference evidence="5" key="2">
    <citation type="submission" date="2007-04" db="EMBL/GenBank/DDBJ databases">
        <title>The genome of the human body louse.</title>
        <authorList>
            <consortium name="The Human Body Louse Genome Consortium"/>
            <person name="Kirkness E."/>
            <person name="Walenz B."/>
            <person name="Hass B."/>
            <person name="Bruggner R."/>
            <person name="Strausberg R."/>
        </authorList>
    </citation>
    <scope>NUCLEOTIDE SEQUENCE</scope>
    <source>
        <strain evidence="5">USDA</strain>
    </source>
</reference>
<dbReference type="GO" id="GO:0031416">
    <property type="term" value="C:NatB complex"/>
    <property type="evidence" value="ECO:0007669"/>
    <property type="project" value="TreeGrafter"/>
</dbReference>
<dbReference type="GeneID" id="8230708"/>
<keyword evidence="7" id="KW-1185">Reference proteome</keyword>
<dbReference type="FunCoup" id="E0VJ79">
    <property type="interactions" value="2007"/>
</dbReference>
<dbReference type="STRING" id="121224.E0VJ79"/>
<dbReference type="CTD" id="8230708"/>
<dbReference type="Proteomes" id="UP000009046">
    <property type="component" value="Unassembled WGS sequence"/>
</dbReference>
<organism>
    <name type="scientific">Pediculus humanus subsp. corporis</name>
    <name type="common">Body louse</name>
    <dbReference type="NCBI Taxonomy" id="121224"/>
    <lineage>
        <taxon>Eukaryota</taxon>
        <taxon>Metazoa</taxon>
        <taxon>Ecdysozoa</taxon>
        <taxon>Arthropoda</taxon>
        <taxon>Hexapoda</taxon>
        <taxon>Insecta</taxon>
        <taxon>Pterygota</taxon>
        <taxon>Neoptera</taxon>
        <taxon>Paraneoptera</taxon>
        <taxon>Psocodea</taxon>
        <taxon>Troctomorpha</taxon>
        <taxon>Phthiraptera</taxon>
        <taxon>Anoplura</taxon>
        <taxon>Pediculidae</taxon>
        <taxon>Pediculus</taxon>
    </lineage>
</organism>
<dbReference type="PANTHER" id="PTHR22767:SF3">
    <property type="entry name" value="N-ALPHA-ACETYLTRANSFERASE 25, NATB AUXILIARY SUBUNIT"/>
    <property type="match status" value="1"/>
</dbReference>
<gene>
    <name evidence="6" type="primary">8230708</name>
    <name evidence="5" type="ORF">Phum_PHUM239890</name>
</gene>
<sequence length="951" mass="109566">MASNTHVDSRVQERRLRPIYDWLDSGNNKKALQEADKVLKKQPNFLCAKVLKALALQRLGKEAECEEILDGVCSQVPTDEATLQAITICYRGVHKPNKICDVYLAASKKDPNNEELLTHLFMSYVRIGNYRKQHQHAMSLYKLRPKNPYYFWAVMSVVMQAKGDENMEKTVALKLAEKMVSKFVTEGKIEAEQEVQLYLMILEMQGKYEEALDVIEGELGEKLKSLITTAIKRIELLIKLERWKEANVLLKCQLEKNSDSWSDYKNYLKTSLKLYSEIPITNNGKEYILWYDADYTPQMVLTFFNQLIKSSEENKKKLRGPYLAQLELYKRLEEESYDAEAIVGNITDLFVNYFERFGEKQICVSDLKPYLSLLKDKSKLIFRNKINEIVGLEDGEPAPTISILQKHISYLQICRLLGLHSQYSTGEKLQFCNSLISHYESSQKLVSPDKLPTEFSCNDPYIVLLSHVLFSIYQETRSRTHIIRAIYYLEKALAKSPSNFHFKLLLVKFYVLLGAGSQGFHFYEHLEAKYIQLDSMGYLFSTSIYGLGNFSGTVALYDTTLKFFLNNTTDSVDHLTYAYKYGSFMKIQEFIEFRDRLNDSLHFTFCTIEKMLHDLLWTQDYSQSKMTIKSMEVKPGVQKISWSKLQDNRDLNVIASFEPPEKQLNEKTIGKSFENLKNYVRLRDSILKSLCAVFDFVNDGQSEQKNNQLLQNGDSISFKDVLIKSVDEMNCIYNELKSQDLDLGVQDVINSPPPCRLKSFLELPIGGVISEMVEILLLIESSKTDENKIINHSKSVSDVLKTSAKSCLENLNPNLYQLRDVLEKLVGAVEMFAITIILCGNLKSCIKSAKKNLKKGKKKKEDEENNDYSIYKNILKDLSETITEVDEALNNFNKEITEKLTASEMEALNLNESNNIIESIEKKLFKSCSESVQEIRHFLQEKQFYINSIKN</sequence>
<dbReference type="Gene3D" id="1.25.40.1040">
    <property type="match status" value="1"/>
</dbReference>
<evidence type="ECO:0000313" key="6">
    <source>
        <dbReference type="EnsemblMetazoa" id="PHUM239890-PA"/>
    </source>
</evidence>
<dbReference type="InterPro" id="IPR011990">
    <property type="entry name" value="TPR-like_helical_dom_sf"/>
</dbReference>